<keyword evidence="3" id="KW-1185">Reference proteome</keyword>
<dbReference type="EMBL" id="JGZE01000004">
    <property type="protein sequence ID" value="KFI78241.1"/>
    <property type="molecule type" value="Genomic_DNA"/>
</dbReference>
<feature type="transmembrane region" description="Helical" evidence="1">
    <location>
        <begin position="89"/>
        <end position="106"/>
    </location>
</feature>
<keyword evidence="1" id="KW-0472">Membrane</keyword>
<proteinExistence type="predicted"/>
<accession>A0A087C4P1</accession>
<dbReference type="Proteomes" id="UP000029082">
    <property type="component" value="Unassembled WGS sequence"/>
</dbReference>
<name>A0A087C4P1_9BIFI</name>
<dbReference type="eggNOG" id="COG1687">
    <property type="taxonomic scope" value="Bacteria"/>
</dbReference>
<organism evidence="2 3">
    <name type="scientific">Bifidobacterium mongoliense DSM 21395</name>
    <dbReference type="NCBI Taxonomy" id="1437603"/>
    <lineage>
        <taxon>Bacteria</taxon>
        <taxon>Bacillati</taxon>
        <taxon>Actinomycetota</taxon>
        <taxon>Actinomycetes</taxon>
        <taxon>Bifidobacteriales</taxon>
        <taxon>Bifidobacteriaceae</taxon>
        <taxon>Bifidobacterium</taxon>
    </lineage>
</organism>
<feature type="transmembrane region" description="Helical" evidence="1">
    <location>
        <begin position="7"/>
        <end position="28"/>
    </location>
</feature>
<evidence type="ECO:0000313" key="2">
    <source>
        <dbReference type="EMBL" id="KFI78241.1"/>
    </source>
</evidence>
<evidence type="ECO:0000313" key="3">
    <source>
        <dbReference type="Proteomes" id="UP000029082"/>
    </source>
</evidence>
<dbReference type="PIRSF" id="PIRSF003203">
    <property type="entry name" value="AzlD"/>
    <property type="match status" value="1"/>
</dbReference>
<dbReference type="GeneID" id="93094488"/>
<dbReference type="STRING" id="1437603.GCA_000771525_01446"/>
<evidence type="ECO:0000256" key="1">
    <source>
        <dbReference type="SAM" id="Phobius"/>
    </source>
</evidence>
<comment type="caution">
    <text evidence="2">The sequence shown here is derived from an EMBL/GenBank/DDBJ whole genome shotgun (WGS) entry which is preliminary data.</text>
</comment>
<sequence length="107" mass="11679">MSFDEQVITIAIAALATMATRFVPFLLFPDPDTAPVFVTRLGEFLPPAIFGILVVYCYQDELTQLSATTVIAVVAGLATAGMQWWRKNMLLSIVVGTVLYIGLLQLV</sequence>
<keyword evidence="1" id="KW-1133">Transmembrane helix</keyword>
<feature type="transmembrane region" description="Helical" evidence="1">
    <location>
        <begin position="34"/>
        <end position="58"/>
    </location>
</feature>
<dbReference type="RefSeq" id="WP_033512506.1">
    <property type="nucleotide sequence ID" value="NZ_JDUO01000005.1"/>
</dbReference>
<dbReference type="Pfam" id="PF05437">
    <property type="entry name" value="AzlD"/>
    <property type="match status" value="1"/>
</dbReference>
<gene>
    <name evidence="2" type="ORF">BMON_1505</name>
</gene>
<protein>
    <submittedName>
        <fullName evidence="2">LIV-E family branched chain amino acid permease AzlD</fullName>
    </submittedName>
</protein>
<feature type="transmembrane region" description="Helical" evidence="1">
    <location>
        <begin position="65"/>
        <end position="83"/>
    </location>
</feature>
<keyword evidence="1" id="KW-0812">Transmembrane</keyword>
<dbReference type="InterPro" id="IPR008407">
    <property type="entry name" value="Brnchd-chn_aa_trnsp_AzlD"/>
</dbReference>
<dbReference type="AlphaFoldDB" id="A0A087C4P1"/>
<reference evidence="2 3" key="1">
    <citation type="submission" date="2014-03" db="EMBL/GenBank/DDBJ databases">
        <title>Genomics of Bifidobacteria.</title>
        <authorList>
            <person name="Ventura M."/>
            <person name="Milani C."/>
            <person name="Lugli G.A."/>
        </authorList>
    </citation>
    <scope>NUCLEOTIDE SEQUENCE [LARGE SCALE GENOMIC DNA]</scope>
    <source>
        <strain evidence="2 3">DSM 21395</strain>
    </source>
</reference>
<dbReference type="OrthoDB" id="5324916at2"/>